<name>A0A2V5J4X7_9EURO</name>
<keyword evidence="2" id="KW-0378">Hydrolase</keyword>
<evidence type="ECO:0000313" key="2">
    <source>
        <dbReference type="EMBL" id="PYI29056.1"/>
    </source>
</evidence>
<reference evidence="2 3" key="1">
    <citation type="submission" date="2018-02" db="EMBL/GenBank/DDBJ databases">
        <title>The genomes of Aspergillus section Nigri reveals drivers in fungal speciation.</title>
        <authorList>
            <consortium name="DOE Joint Genome Institute"/>
            <person name="Vesth T.C."/>
            <person name="Nybo J."/>
            <person name="Theobald S."/>
            <person name="Brandl J."/>
            <person name="Frisvad J.C."/>
            <person name="Nielsen K.F."/>
            <person name="Lyhne E.K."/>
            <person name="Kogle M.E."/>
            <person name="Kuo A."/>
            <person name="Riley R."/>
            <person name="Clum A."/>
            <person name="Nolan M."/>
            <person name="Lipzen A."/>
            <person name="Salamov A."/>
            <person name="Henrissat B."/>
            <person name="Wiebenga A."/>
            <person name="De vries R.P."/>
            <person name="Grigoriev I.V."/>
            <person name="Mortensen U.H."/>
            <person name="Andersen M.R."/>
            <person name="Baker S.E."/>
        </authorList>
    </citation>
    <scope>NUCLEOTIDE SEQUENCE [LARGE SCALE GENOMIC DNA]</scope>
    <source>
        <strain evidence="2 3">CBS 114.80</strain>
    </source>
</reference>
<dbReference type="InterPro" id="IPR029058">
    <property type="entry name" value="AB_hydrolase_fold"/>
</dbReference>
<organism evidence="2 3">
    <name type="scientific">Aspergillus indologenus CBS 114.80</name>
    <dbReference type="NCBI Taxonomy" id="1450541"/>
    <lineage>
        <taxon>Eukaryota</taxon>
        <taxon>Fungi</taxon>
        <taxon>Dikarya</taxon>
        <taxon>Ascomycota</taxon>
        <taxon>Pezizomycotina</taxon>
        <taxon>Eurotiomycetes</taxon>
        <taxon>Eurotiomycetidae</taxon>
        <taxon>Eurotiales</taxon>
        <taxon>Aspergillaceae</taxon>
        <taxon>Aspergillus</taxon>
        <taxon>Aspergillus subgen. Circumdati</taxon>
    </lineage>
</organism>
<keyword evidence="3" id="KW-1185">Reference proteome</keyword>
<dbReference type="Pfam" id="PF00975">
    <property type="entry name" value="Thioesterase"/>
    <property type="match status" value="1"/>
</dbReference>
<feature type="domain" description="Thioesterase" evidence="1">
    <location>
        <begin position="17"/>
        <end position="126"/>
    </location>
</feature>
<sequence length="129" mass="14028">MDSIFQVQGSAKSQLAPLFLIHAISGSALPYNSLGALDSRGRAIYAISSPLYGPRRYRLPSSIDDVARQYLRLVRSKQTTGPYVLGGRSFGGIVALKMAEMLSAQEETILKLTLVDTSTTQSFSRATAW</sequence>
<gene>
    <name evidence="2" type="ORF">BP00DRAFT_417577</name>
</gene>
<dbReference type="InterPro" id="IPR001031">
    <property type="entry name" value="Thioesterase"/>
</dbReference>
<proteinExistence type="predicted"/>
<dbReference type="Proteomes" id="UP000248817">
    <property type="component" value="Unassembled WGS sequence"/>
</dbReference>
<protein>
    <submittedName>
        <fullName evidence="2">Alpha/beta-hydrolase</fullName>
    </submittedName>
</protein>
<dbReference type="SUPFAM" id="SSF53474">
    <property type="entry name" value="alpha/beta-Hydrolases"/>
    <property type="match status" value="1"/>
</dbReference>
<dbReference type="AlphaFoldDB" id="A0A2V5J4X7"/>
<accession>A0A2V5J4X7</accession>
<dbReference type="GO" id="GO:0016787">
    <property type="term" value="F:hydrolase activity"/>
    <property type="evidence" value="ECO:0007669"/>
    <property type="project" value="UniProtKB-KW"/>
</dbReference>
<dbReference type="Gene3D" id="3.40.50.1820">
    <property type="entry name" value="alpha/beta hydrolase"/>
    <property type="match status" value="1"/>
</dbReference>
<dbReference type="EMBL" id="KZ825537">
    <property type="protein sequence ID" value="PYI29056.1"/>
    <property type="molecule type" value="Genomic_DNA"/>
</dbReference>
<evidence type="ECO:0000313" key="3">
    <source>
        <dbReference type="Proteomes" id="UP000248817"/>
    </source>
</evidence>
<evidence type="ECO:0000259" key="1">
    <source>
        <dbReference type="Pfam" id="PF00975"/>
    </source>
</evidence>